<feature type="chain" id="PRO_5023101774" description="Ig-like domain-containing protein" evidence="2">
    <location>
        <begin position="21"/>
        <end position="406"/>
    </location>
</feature>
<evidence type="ECO:0000256" key="2">
    <source>
        <dbReference type="SAM" id="SignalP"/>
    </source>
</evidence>
<keyword evidence="2" id="KW-0732">Signal</keyword>
<protein>
    <recommendedName>
        <fullName evidence="3">Ig-like domain-containing protein</fullName>
    </recommendedName>
</protein>
<dbReference type="SMART" id="SM00409">
    <property type="entry name" value="IG"/>
    <property type="match status" value="2"/>
</dbReference>
<feature type="transmembrane region" description="Helical" evidence="1">
    <location>
        <begin position="240"/>
        <end position="264"/>
    </location>
</feature>
<keyword evidence="1" id="KW-0812">Transmembrane</keyword>
<organism evidence="4 5">
    <name type="scientific">Triplophysa tibetana</name>
    <dbReference type="NCBI Taxonomy" id="1572043"/>
    <lineage>
        <taxon>Eukaryota</taxon>
        <taxon>Metazoa</taxon>
        <taxon>Chordata</taxon>
        <taxon>Craniata</taxon>
        <taxon>Vertebrata</taxon>
        <taxon>Euteleostomi</taxon>
        <taxon>Actinopterygii</taxon>
        <taxon>Neopterygii</taxon>
        <taxon>Teleostei</taxon>
        <taxon>Ostariophysi</taxon>
        <taxon>Cypriniformes</taxon>
        <taxon>Nemacheilidae</taxon>
        <taxon>Triplophysa</taxon>
    </lineage>
</organism>
<feature type="signal peptide" evidence="2">
    <location>
        <begin position="1"/>
        <end position="20"/>
    </location>
</feature>
<feature type="domain" description="Ig-like" evidence="3">
    <location>
        <begin position="133"/>
        <end position="218"/>
    </location>
</feature>
<dbReference type="Pfam" id="PF07686">
    <property type="entry name" value="V-set"/>
    <property type="match status" value="1"/>
</dbReference>
<evidence type="ECO:0000259" key="3">
    <source>
        <dbReference type="PROSITE" id="PS50835"/>
    </source>
</evidence>
<dbReference type="PROSITE" id="PS50835">
    <property type="entry name" value="IG_LIKE"/>
    <property type="match status" value="1"/>
</dbReference>
<evidence type="ECO:0000313" key="4">
    <source>
        <dbReference type="EMBL" id="KAA0711902.1"/>
    </source>
</evidence>
<dbReference type="Proteomes" id="UP000324632">
    <property type="component" value="Chromosome 14"/>
</dbReference>
<dbReference type="InterPro" id="IPR036179">
    <property type="entry name" value="Ig-like_dom_sf"/>
</dbReference>
<dbReference type="SUPFAM" id="SSF48726">
    <property type="entry name" value="Immunoglobulin"/>
    <property type="match status" value="3"/>
</dbReference>
<dbReference type="InterPro" id="IPR013783">
    <property type="entry name" value="Ig-like_fold"/>
</dbReference>
<keyword evidence="5" id="KW-1185">Reference proteome</keyword>
<dbReference type="InterPro" id="IPR007110">
    <property type="entry name" value="Ig-like_dom"/>
</dbReference>
<dbReference type="AlphaFoldDB" id="A0A5A9NPJ9"/>
<dbReference type="EMBL" id="SOYY01000014">
    <property type="protein sequence ID" value="KAA0711902.1"/>
    <property type="molecule type" value="Genomic_DNA"/>
</dbReference>
<sequence length="406" mass="45099">MTISVLFLCFFVDGLFGVDADEVKSVSEMEGQNVTLYTDATDIQTADRIVWVFGTERMRIAQHNIAARKISIYEDVLDGKFRQRLMLDRHTGSLTITKIRTTDSGLYELQIVRGTDVISRSFSIIVSAHLPTPQITSDCPQNSSSSSVSKCVLLCSVMNVSHVTLSWYKGNSLLSSISVSDLKIRVSLPLEVEYQDTNTYRCVINNPIINHTQHLNITQHCHKCSVKWSGVSEEQDQTSYLTVVICVVSAFGVVAIVVAFCIYWKLRKTDENGQASEVVELNAMESCVGADETKTTTDGVKYITVKAGASFELHTGVKDIQKCDLIQWKFGEAAESTNPFVLISSMDKNRDISEKLRDGLKLNKKTGSITVENSRTTDTGVYKLEINSSTEQVLKCFFVTVSETTS</sequence>
<proteinExistence type="predicted"/>
<dbReference type="PANTHER" id="PTHR21063">
    <property type="entry name" value="LFA-3"/>
    <property type="match status" value="1"/>
</dbReference>
<gene>
    <name evidence="4" type="ORF">E1301_Tti013504</name>
</gene>
<dbReference type="InterPro" id="IPR003599">
    <property type="entry name" value="Ig_sub"/>
</dbReference>
<evidence type="ECO:0000313" key="5">
    <source>
        <dbReference type="Proteomes" id="UP000324632"/>
    </source>
</evidence>
<evidence type="ECO:0000256" key="1">
    <source>
        <dbReference type="SAM" id="Phobius"/>
    </source>
</evidence>
<dbReference type="PANTHER" id="PTHR21063:SF4">
    <property type="entry name" value="CD48 ANTIGEN-RELATED"/>
    <property type="match status" value="1"/>
</dbReference>
<keyword evidence="1" id="KW-0472">Membrane</keyword>
<dbReference type="Gene3D" id="2.60.40.10">
    <property type="entry name" value="Immunoglobulins"/>
    <property type="match status" value="3"/>
</dbReference>
<comment type="caution">
    <text evidence="4">The sequence shown here is derived from an EMBL/GenBank/DDBJ whole genome shotgun (WGS) entry which is preliminary data.</text>
</comment>
<keyword evidence="1" id="KW-1133">Transmembrane helix</keyword>
<reference evidence="4 5" key="1">
    <citation type="journal article" date="2019" name="Mol. Ecol. Resour.">
        <title>Chromosome-level genome assembly of Triplophysa tibetana, a fish adapted to the harsh high-altitude environment of the Tibetan Plateau.</title>
        <authorList>
            <person name="Yang X."/>
            <person name="Liu H."/>
            <person name="Ma Z."/>
            <person name="Zou Y."/>
            <person name="Zou M."/>
            <person name="Mao Y."/>
            <person name="Li X."/>
            <person name="Wang H."/>
            <person name="Chen T."/>
            <person name="Wang W."/>
            <person name="Yang R."/>
        </authorList>
    </citation>
    <scope>NUCLEOTIDE SEQUENCE [LARGE SCALE GENOMIC DNA]</scope>
    <source>
        <strain evidence="4">TTIB1903HZAU</strain>
        <tissue evidence="4">Muscle</tissue>
    </source>
</reference>
<accession>A0A5A9NPJ9</accession>
<dbReference type="InterPro" id="IPR013106">
    <property type="entry name" value="Ig_V-set"/>
</dbReference>
<name>A0A5A9NPJ9_9TELE</name>